<comment type="caution">
    <text evidence="7">The sequence shown here is derived from an EMBL/GenBank/DDBJ whole genome shotgun (WGS) entry which is preliminary data.</text>
</comment>
<proteinExistence type="inferred from homology"/>
<dbReference type="GO" id="GO:0003735">
    <property type="term" value="F:structural constituent of ribosome"/>
    <property type="evidence" value="ECO:0007669"/>
    <property type="project" value="InterPro"/>
</dbReference>
<evidence type="ECO:0000313" key="8">
    <source>
        <dbReference type="Proteomes" id="UP000494216"/>
    </source>
</evidence>
<dbReference type="Proteomes" id="UP000494216">
    <property type="component" value="Unassembled WGS sequence"/>
</dbReference>
<name>A0A8S0Y9R7_9GAMM</name>
<gene>
    <name evidence="5 7" type="primary">rpsR</name>
    <name evidence="7" type="ORF">METHB2_240014</name>
</gene>
<keyword evidence="5" id="KW-0699">rRNA-binding</keyword>
<evidence type="ECO:0000256" key="5">
    <source>
        <dbReference type="HAMAP-Rule" id="MF_00270"/>
    </source>
</evidence>
<keyword evidence="2 5" id="KW-0689">Ribosomal protein</keyword>
<evidence type="ECO:0000313" key="7">
    <source>
        <dbReference type="EMBL" id="CAA9890541.1"/>
    </source>
</evidence>
<comment type="subunit">
    <text evidence="5">Part of the 30S ribosomal subunit. Forms a tight heterodimer with protein bS6.</text>
</comment>
<dbReference type="InterPro" id="IPR018275">
    <property type="entry name" value="Ribosomal_bS18_CS"/>
</dbReference>
<dbReference type="PANTHER" id="PTHR13479:SF40">
    <property type="entry name" value="SMALL RIBOSOMAL SUBUNIT PROTEIN BS18M"/>
    <property type="match status" value="1"/>
</dbReference>
<evidence type="ECO:0000256" key="1">
    <source>
        <dbReference type="ARBA" id="ARBA00005589"/>
    </source>
</evidence>
<dbReference type="InterPro" id="IPR036870">
    <property type="entry name" value="Ribosomal_bS18_sf"/>
</dbReference>
<dbReference type="HAMAP" id="MF_00270">
    <property type="entry name" value="Ribosomal_bS18"/>
    <property type="match status" value="1"/>
</dbReference>
<dbReference type="RefSeq" id="WP_174625469.1">
    <property type="nucleotide sequence ID" value="NZ_CADCXN010000052.1"/>
</dbReference>
<dbReference type="PRINTS" id="PR00974">
    <property type="entry name" value="RIBOSOMALS18"/>
</dbReference>
<dbReference type="Gene3D" id="4.10.640.10">
    <property type="entry name" value="Ribosomal protein S18"/>
    <property type="match status" value="1"/>
</dbReference>
<dbReference type="PROSITE" id="PS00057">
    <property type="entry name" value="RIBOSOMAL_S18"/>
    <property type="match status" value="1"/>
</dbReference>
<organism evidence="7 8">
    <name type="scientific">Candidatus Methylobacter favarea</name>
    <dbReference type="NCBI Taxonomy" id="2707345"/>
    <lineage>
        <taxon>Bacteria</taxon>
        <taxon>Pseudomonadati</taxon>
        <taxon>Pseudomonadota</taxon>
        <taxon>Gammaproteobacteria</taxon>
        <taxon>Methylococcales</taxon>
        <taxon>Methylococcaceae</taxon>
        <taxon>Methylobacter</taxon>
    </lineage>
</organism>
<keyword evidence="3 5" id="KW-0687">Ribonucleoprotein</keyword>
<keyword evidence="8" id="KW-1185">Reference proteome</keyword>
<evidence type="ECO:0000256" key="3">
    <source>
        <dbReference type="ARBA" id="ARBA00023274"/>
    </source>
</evidence>
<evidence type="ECO:0000256" key="2">
    <source>
        <dbReference type="ARBA" id="ARBA00022980"/>
    </source>
</evidence>
<dbReference type="GO" id="GO:0070181">
    <property type="term" value="F:small ribosomal subunit rRNA binding"/>
    <property type="evidence" value="ECO:0007669"/>
    <property type="project" value="TreeGrafter"/>
</dbReference>
<dbReference type="AlphaFoldDB" id="A0A8S0Y9R7"/>
<sequence>MARNVRRKKFCRFSAEGGTAIDYKDLDLLNDYITETGKIVPSRITGTSAKYQRQLCVAIKRARFIALLPFCDAHK</sequence>
<protein>
    <recommendedName>
        <fullName evidence="4 5">Small ribosomal subunit protein bS18</fullName>
    </recommendedName>
</protein>
<dbReference type="SUPFAM" id="SSF46911">
    <property type="entry name" value="Ribosomal protein S18"/>
    <property type="match status" value="1"/>
</dbReference>
<dbReference type="PANTHER" id="PTHR13479">
    <property type="entry name" value="30S RIBOSOMAL PROTEIN S18"/>
    <property type="match status" value="1"/>
</dbReference>
<comment type="similarity">
    <text evidence="1 5 6">Belongs to the bacterial ribosomal protein bS18 family.</text>
</comment>
<dbReference type="GO" id="GO:0006412">
    <property type="term" value="P:translation"/>
    <property type="evidence" value="ECO:0007669"/>
    <property type="project" value="UniProtKB-UniRule"/>
</dbReference>
<keyword evidence="5" id="KW-0694">RNA-binding</keyword>
<dbReference type="EMBL" id="CADCXN010000052">
    <property type="protein sequence ID" value="CAA9890541.1"/>
    <property type="molecule type" value="Genomic_DNA"/>
</dbReference>
<reference evidence="7 8" key="1">
    <citation type="submission" date="2020-02" db="EMBL/GenBank/DDBJ databases">
        <authorList>
            <person name="Hogendoorn C."/>
        </authorList>
    </citation>
    <scope>NUCLEOTIDE SEQUENCE [LARGE SCALE GENOMIC DNA]</scope>
    <source>
        <strain evidence="7">METHB21</strain>
    </source>
</reference>
<evidence type="ECO:0000256" key="6">
    <source>
        <dbReference type="RuleBase" id="RU003910"/>
    </source>
</evidence>
<dbReference type="Pfam" id="PF01084">
    <property type="entry name" value="Ribosomal_S18"/>
    <property type="match status" value="1"/>
</dbReference>
<dbReference type="NCBIfam" id="TIGR00165">
    <property type="entry name" value="S18"/>
    <property type="match status" value="1"/>
</dbReference>
<evidence type="ECO:0000256" key="4">
    <source>
        <dbReference type="ARBA" id="ARBA00035141"/>
    </source>
</evidence>
<dbReference type="InterPro" id="IPR001648">
    <property type="entry name" value="Ribosomal_bS18"/>
</dbReference>
<dbReference type="GO" id="GO:0022627">
    <property type="term" value="C:cytosolic small ribosomal subunit"/>
    <property type="evidence" value="ECO:0007669"/>
    <property type="project" value="TreeGrafter"/>
</dbReference>
<accession>A0A8S0Y9R7</accession>
<comment type="function">
    <text evidence="5">Binds as a heterodimer with protein bS6 to the central domain of the 16S rRNA, where it helps stabilize the platform of the 30S subunit.</text>
</comment>